<accession>A0A1G9T6W6</accession>
<keyword evidence="2" id="KW-0813">Transport</keyword>
<evidence type="ECO:0000256" key="6">
    <source>
        <dbReference type="ARBA" id="ARBA00023237"/>
    </source>
</evidence>
<dbReference type="Proteomes" id="UP000198901">
    <property type="component" value="Unassembled WGS sequence"/>
</dbReference>
<keyword evidence="9" id="KW-0378">Hydrolase</keyword>
<dbReference type="PROSITE" id="PS51257">
    <property type="entry name" value="PROKAR_LIPOPROTEIN"/>
    <property type="match status" value="1"/>
</dbReference>
<keyword evidence="9" id="KW-0121">Carboxypeptidase</keyword>
<dbReference type="InterPro" id="IPR039426">
    <property type="entry name" value="TonB-dep_rcpt-like"/>
</dbReference>
<dbReference type="EMBL" id="FNGS01000006">
    <property type="protein sequence ID" value="SDM43350.1"/>
    <property type="molecule type" value="Genomic_DNA"/>
</dbReference>
<keyword evidence="9" id="KW-0645">Protease</keyword>
<dbReference type="InterPro" id="IPR057601">
    <property type="entry name" value="Oar-like_b-barrel"/>
</dbReference>
<dbReference type="Gene3D" id="2.40.170.20">
    <property type="entry name" value="TonB-dependent receptor, beta-barrel domain"/>
    <property type="match status" value="1"/>
</dbReference>
<dbReference type="STRING" id="563176.SAMN04488090_3434"/>
<keyword evidence="3" id="KW-1134">Transmembrane beta strand</keyword>
<keyword evidence="6" id="KW-0998">Cell outer membrane</keyword>
<dbReference type="SUPFAM" id="SSF56935">
    <property type="entry name" value="Porins"/>
    <property type="match status" value="1"/>
</dbReference>
<dbReference type="GO" id="GO:0004180">
    <property type="term" value="F:carboxypeptidase activity"/>
    <property type="evidence" value="ECO:0007669"/>
    <property type="project" value="UniProtKB-KW"/>
</dbReference>
<evidence type="ECO:0000313" key="9">
    <source>
        <dbReference type="EMBL" id="SDM43350.1"/>
    </source>
</evidence>
<keyword evidence="7" id="KW-0732">Signal</keyword>
<evidence type="ECO:0000256" key="4">
    <source>
        <dbReference type="ARBA" id="ARBA00022692"/>
    </source>
</evidence>
<dbReference type="Pfam" id="PF13620">
    <property type="entry name" value="CarboxypepD_reg"/>
    <property type="match status" value="1"/>
</dbReference>
<reference evidence="9 10" key="1">
    <citation type="submission" date="2016-10" db="EMBL/GenBank/DDBJ databases">
        <authorList>
            <person name="de Groot N.N."/>
        </authorList>
    </citation>
    <scope>NUCLEOTIDE SEQUENCE [LARGE SCALE GENOMIC DNA]</scope>
    <source>
        <strain evidence="9 10">DSM 21668</strain>
    </source>
</reference>
<dbReference type="AlphaFoldDB" id="A0A1G9T6W6"/>
<keyword evidence="4" id="KW-0812">Transmembrane</keyword>
<dbReference type="PANTHER" id="PTHR30069">
    <property type="entry name" value="TONB-DEPENDENT OUTER MEMBRANE RECEPTOR"/>
    <property type="match status" value="1"/>
</dbReference>
<evidence type="ECO:0000256" key="7">
    <source>
        <dbReference type="SAM" id="SignalP"/>
    </source>
</evidence>
<feature type="chain" id="PRO_5011690204" evidence="7">
    <location>
        <begin position="31"/>
        <end position="1122"/>
    </location>
</feature>
<dbReference type="SUPFAM" id="SSF49464">
    <property type="entry name" value="Carboxypeptidase regulatory domain-like"/>
    <property type="match status" value="1"/>
</dbReference>
<organism evidence="9 10">
    <name type="scientific">Siphonobacter aquaeclarae</name>
    <dbReference type="NCBI Taxonomy" id="563176"/>
    <lineage>
        <taxon>Bacteria</taxon>
        <taxon>Pseudomonadati</taxon>
        <taxon>Bacteroidota</taxon>
        <taxon>Cytophagia</taxon>
        <taxon>Cytophagales</taxon>
        <taxon>Cytophagaceae</taxon>
        <taxon>Siphonobacter</taxon>
    </lineage>
</organism>
<dbReference type="GO" id="GO:0009279">
    <property type="term" value="C:cell outer membrane"/>
    <property type="evidence" value="ECO:0007669"/>
    <property type="project" value="UniProtKB-SubCell"/>
</dbReference>
<keyword evidence="5" id="KW-0472">Membrane</keyword>
<sequence length="1122" mass="121949">MKFLLLPNLRLSRLWGTLFILLLAACGASAQVTSSSLSGFVTDSKGTGLPGATVVAVHVPSGTRYGTVTNNTGRYAIPGVRVGGPYKITVTFVGFREKTEEEIYTSLGTATNIDVTLTDDSQQLSEVVISATNSGIFSSNRTGAATTLGRDALNKLPTIGRTLNDLTKYNAYSNGRSFGGQDSRFNNFTIDGSVFNNGFGLGTDASAGGRTGTSAISLDALEEVQINIAPYDIRQSGFAGAGINAVTRSGTNEFTGSAYHFFKNDGLIGKKADGQKVSVKFNEKTYGFRLGGPIIKDKLFFFVNGEMVNRSAPALDFVANRGQTGQTNVSRTSAADLQDLSAFMKQNFNYDIGAIDQYNNEIESKKFLVRLDYNLNDKNKLTLRYSHHDSESDQIVSNSNSSSTAGSGSRNNLLSAISAQNTGYKIMDNTRSFVAEWNSTISSKLSNNLIGTFNKQIEDRKYRTGVFPTIDILDGTATTTGTTTYTSIGFDPFTPNNRLDYSTFNLTDNLTYYAGKHTLTFGAAYEHFKSNNLFFYASNGVWTFNSIDDFKKAALAYLADPNLTVSPVNIVRFNYRYSLLPNNALPWQTLKVSTYSAYAQDEFQATKDFKLTLGVRGDIVAIGNTSKDYENPIVGAMTFKAPDGSDYKVNTGAFPKSKVYLSPRLGFNWDVKGDKTTQIRGGTGLFLSRIPYVLISNQLGNNGVNIGLVNATQSTSTNANNYPFTLDPSKYTPPTTDLSKITGYNINANDPNLRFPQIWKTNLAIDQKLPGGLIATAEVIYNKAYNSLQYIDVNLKSASANFTGIDTRARYPKSVNNASTFVNTTIGNSYILTNTNKGYSASITGKIEKPAMKGLGGMIGYTYAVAKDMASVGSTVDATTPTTGGVNYLSEAWSNNDLRHRFVGYVSYRFLYGGEFGGSTTVTLGGTSASGSKLSYVYSSDMNGDGQTNDLIYVPNKGSDLTFTSYTASGVTYTPEQQAAAFDQYIDNNPYLKTRRGKYAERNGGAFPWLTRFDLAVVQEFYIKPAKGKKHTLQLRADIYNFGNMLNNSWGVGNVRTAPLSINSPASAPLVLTGVTAAGVPTYRMNTQLVDSKNVLLKDSFVKSATIDDVYQVQLGVRYIFN</sequence>
<dbReference type="InterPro" id="IPR036942">
    <property type="entry name" value="Beta-barrel_TonB_sf"/>
</dbReference>
<dbReference type="GO" id="GO:0015344">
    <property type="term" value="F:siderophore uptake transmembrane transporter activity"/>
    <property type="evidence" value="ECO:0007669"/>
    <property type="project" value="TreeGrafter"/>
</dbReference>
<feature type="signal peptide" evidence="7">
    <location>
        <begin position="1"/>
        <end position="30"/>
    </location>
</feature>
<dbReference type="Gene3D" id="2.60.40.1120">
    <property type="entry name" value="Carboxypeptidase-like, regulatory domain"/>
    <property type="match status" value="1"/>
</dbReference>
<keyword evidence="10" id="KW-1185">Reference proteome</keyword>
<comment type="subcellular location">
    <subcellularLocation>
        <location evidence="1">Cell outer membrane</location>
        <topology evidence="1">Multi-pass membrane protein</topology>
    </subcellularLocation>
</comment>
<protein>
    <submittedName>
        <fullName evidence="9">Carboxypeptidase regulatory-like domain-containing protein</fullName>
    </submittedName>
</protein>
<evidence type="ECO:0000259" key="8">
    <source>
        <dbReference type="Pfam" id="PF25183"/>
    </source>
</evidence>
<name>A0A1G9T6W6_9BACT</name>
<evidence type="ECO:0000256" key="5">
    <source>
        <dbReference type="ARBA" id="ARBA00023136"/>
    </source>
</evidence>
<proteinExistence type="predicted"/>
<evidence type="ECO:0000256" key="2">
    <source>
        <dbReference type="ARBA" id="ARBA00022448"/>
    </source>
</evidence>
<dbReference type="RefSeq" id="WP_218126674.1">
    <property type="nucleotide sequence ID" value="NZ_FNGS01000006.1"/>
</dbReference>
<feature type="domain" description="TonB-dependent transporter Oar-like beta-barrel" evidence="8">
    <location>
        <begin position="246"/>
        <end position="1047"/>
    </location>
</feature>
<dbReference type="InterPro" id="IPR008969">
    <property type="entry name" value="CarboxyPept-like_regulatory"/>
</dbReference>
<evidence type="ECO:0000313" key="10">
    <source>
        <dbReference type="Proteomes" id="UP000198901"/>
    </source>
</evidence>
<dbReference type="Pfam" id="PF25183">
    <property type="entry name" value="OMP_b-brl_4"/>
    <property type="match status" value="1"/>
</dbReference>
<dbReference type="GO" id="GO:0044718">
    <property type="term" value="P:siderophore transmembrane transport"/>
    <property type="evidence" value="ECO:0007669"/>
    <property type="project" value="TreeGrafter"/>
</dbReference>
<evidence type="ECO:0000256" key="1">
    <source>
        <dbReference type="ARBA" id="ARBA00004571"/>
    </source>
</evidence>
<dbReference type="PANTHER" id="PTHR30069:SF46">
    <property type="entry name" value="OAR PROTEIN"/>
    <property type="match status" value="1"/>
</dbReference>
<evidence type="ECO:0000256" key="3">
    <source>
        <dbReference type="ARBA" id="ARBA00022452"/>
    </source>
</evidence>
<gene>
    <name evidence="9" type="ORF">SAMN04488090_3434</name>
</gene>